<feature type="region of interest" description="Disordered" evidence="1">
    <location>
        <begin position="1475"/>
        <end position="1496"/>
    </location>
</feature>
<feature type="domain" description="Duffy-binding-like" evidence="3">
    <location>
        <begin position="1736"/>
        <end position="1829"/>
    </location>
</feature>
<feature type="compositionally biased region" description="Basic residues" evidence="1">
    <location>
        <begin position="783"/>
        <end position="792"/>
    </location>
</feature>
<feature type="region of interest" description="Disordered" evidence="1">
    <location>
        <begin position="2568"/>
        <end position="2686"/>
    </location>
</feature>
<feature type="compositionally biased region" description="Low complexity" evidence="1">
    <location>
        <begin position="2341"/>
        <end position="2353"/>
    </location>
</feature>
<feature type="region of interest" description="Disordered" evidence="1">
    <location>
        <begin position="1849"/>
        <end position="1872"/>
    </location>
</feature>
<evidence type="ECO:0000259" key="2">
    <source>
        <dbReference type="Pfam" id="PF05424"/>
    </source>
</evidence>
<organism evidence="4 5">
    <name type="scientific">Plasmodium gaboni</name>
    <dbReference type="NCBI Taxonomy" id="647221"/>
    <lineage>
        <taxon>Eukaryota</taxon>
        <taxon>Sar</taxon>
        <taxon>Alveolata</taxon>
        <taxon>Apicomplexa</taxon>
        <taxon>Aconoidasida</taxon>
        <taxon>Haemosporida</taxon>
        <taxon>Plasmodiidae</taxon>
        <taxon>Plasmodium</taxon>
        <taxon>Plasmodium (Laverania)</taxon>
    </lineage>
</organism>
<proteinExistence type="predicted"/>
<dbReference type="Proteomes" id="UP000831156">
    <property type="component" value="Unassembled WGS sequence"/>
</dbReference>
<feature type="domain" description="Duffy-antigen binding" evidence="2">
    <location>
        <begin position="1993"/>
        <end position="2167"/>
    </location>
</feature>
<feature type="compositionally biased region" description="Low complexity" evidence="1">
    <location>
        <begin position="2632"/>
        <end position="2651"/>
    </location>
</feature>
<reference evidence="4" key="1">
    <citation type="submission" date="2016-09" db="EMBL/GenBank/DDBJ databases">
        <authorList>
            <consortium name="Pathogen Informatics"/>
            <person name="Sun Q."/>
            <person name="Inoue M."/>
        </authorList>
    </citation>
    <scope>NUCLEOTIDE SEQUENCE</scope>
</reference>
<comment type="caution">
    <text evidence="4">The sequence shown here is derived from an EMBL/GenBank/DDBJ whole genome shotgun (WGS) entry which is preliminary data.</text>
</comment>
<feature type="region of interest" description="Disordered" evidence="1">
    <location>
        <begin position="2335"/>
        <end position="2495"/>
    </location>
</feature>
<evidence type="ECO:0000313" key="4">
    <source>
        <dbReference type="EMBL" id="SCQ12567.1"/>
    </source>
</evidence>
<keyword evidence="5" id="KW-1185">Reference proteome</keyword>
<feature type="compositionally biased region" description="Low complexity" evidence="1">
    <location>
        <begin position="2574"/>
        <end position="2603"/>
    </location>
</feature>
<dbReference type="SUPFAM" id="SSF140924">
    <property type="entry name" value="Duffy binding domain-like"/>
    <property type="match status" value="5"/>
</dbReference>
<feature type="region of interest" description="Disordered" evidence="1">
    <location>
        <begin position="772"/>
        <end position="814"/>
    </location>
</feature>
<feature type="compositionally biased region" description="Polar residues" evidence="1">
    <location>
        <begin position="793"/>
        <end position="812"/>
    </location>
</feature>
<feature type="region of interest" description="Disordered" evidence="1">
    <location>
        <begin position="484"/>
        <end position="504"/>
    </location>
</feature>
<dbReference type="Pfam" id="PF22672">
    <property type="entry name" value="DBL_C"/>
    <property type="match status" value="2"/>
</dbReference>
<dbReference type="EMBL" id="FMKD01000008">
    <property type="protein sequence ID" value="SCQ12567.1"/>
    <property type="molecule type" value="Genomic_DNA"/>
</dbReference>
<feature type="compositionally biased region" description="Polar residues" evidence="1">
    <location>
        <begin position="2484"/>
        <end position="2495"/>
    </location>
</feature>
<feature type="compositionally biased region" description="Low complexity" evidence="1">
    <location>
        <begin position="2612"/>
        <end position="2623"/>
    </location>
</feature>
<feature type="domain" description="Duffy-antigen binding" evidence="2">
    <location>
        <begin position="1549"/>
        <end position="1718"/>
    </location>
</feature>
<accession>A0ABY0KVX6</accession>
<dbReference type="Gene3D" id="1.20.1310.20">
    <property type="entry name" value="Duffy-antigen binding domain"/>
    <property type="match status" value="5"/>
</dbReference>
<feature type="region of interest" description="Disordered" evidence="1">
    <location>
        <begin position="1071"/>
        <end position="1090"/>
    </location>
</feature>
<feature type="domain" description="Duffy-binding-like" evidence="3">
    <location>
        <begin position="2171"/>
        <end position="2309"/>
    </location>
</feature>
<evidence type="ECO:0000256" key="1">
    <source>
        <dbReference type="SAM" id="MobiDB-lite"/>
    </source>
</evidence>
<feature type="compositionally biased region" description="Low complexity" evidence="1">
    <location>
        <begin position="1890"/>
        <end position="1903"/>
    </location>
</feature>
<dbReference type="InterPro" id="IPR042202">
    <property type="entry name" value="Duffy-ag-bd_sf"/>
</dbReference>
<feature type="domain" description="Duffy-antigen binding" evidence="2">
    <location>
        <begin position="607"/>
        <end position="825"/>
    </location>
</feature>
<evidence type="ECO:0000313" key="5">
    <source>
        <dbReference type="Proteomes" id="UP000831156"/>
    </source>
</evidence>
<dbReference type="InterPro" id="IPR008602">
    <property type="entry name" value="Duffy-antigen-binding"/>
</dbReference>
<feature type="domain" description="Duffy-antigen binding" evidence="2">
    <location>
        <begin position="1111"/>
        <end position="1299"/>
    </location>
</feature>
<feature type="compositionally biased region" description="Polar residues" evidence="1">
    <location>
        <begin position="2677"/>
        <end position="2686"/>
    </location>
</feature>
<dbReference type="Gene3D" id="1.20.58.830">
    <property type="match status" value="5"/>
</dbReference>
<protein>
    <submittedName>
        <fullName evidence="4">Erythrocyte membrane protein 1, PfEMP1, putative</fullName>
    </submittedName>
</protein>
<evidence type="ECO:0000259" key="3">
    <source>
        <dbReference type="Pfam" id="PF22672"/>
    </source>
</evidence>
<name>A0ABY0KVX6_9APIC</name>
<dbReference type="InterPro" id="IPR054595">
    <property type="entry name" value="DBL_C"/>
</dbReference>
<feature type="compositionally biased region" description="Gly residues" evidence="1">
    <location>
        <begin position="2467"/>
        <end position="2481"/>
    </location>
</feature>
<feature type="compositionally biased region" description="Low complexity" evidence="1">
    <location>
        <begin position="2450"/>
        <end position="2466"/>
    </location>
</feature>
<gene>
    <name evidence="4" type="ORF">PGABG01_0032500</name>
</gene>
<feature type="region of interest" description="Disordered" evidence="1">
    <location>
        <begin position="1887"/>
        <end position="1946"/>
    </location>
</feature>
<dbReference type="Pfam" id="PF05424">
    <property type="entry name" value="Duffy_binding"/>
    <property type="match status" value="4"/>
</dbReference>
<sequence length="2686" mass="298561">MGNTDSNTKSSLLKNFPYMIQHDGGRNTKLLYFDYLNFLHYELQHKAWEWETYTRYVTGGGGGGGKTDDERVLFCGWKEIQEKIFNKLNEQLKVPNKYDWNKDVLPLINIREKQFSSTQDCKNVTVDFSKISELESPEFPALTPSQTKSCGNLKTASNLHIPLRRRALLVKDIYDYLKEIENEFTSKITDKKSLEDVLKGKTIKVNKTDKNFNLTKDVVQGIVETFGEFIYKKYNDNEHEAFCNEWKRTMNDYYTLLQGIDIVDDKETNDLQCLIKKIEENVGNKEEFKREWRNYFRDLVKDLQTKEFTNKITKKPCEIYASDSSQCVRFFEEWAEEFCKLKKELGELIVSQCKGNTTNENCRGLCGIYKNLIEVSKPYFENYKTICAKKEFGSGEKETDLQKTFINAVENSTTECCTELGNCSEKELFNVNEDKGNIKYKCLCDDGEYKKNPSTDTEKKCQQYKNTATVVGRTLAEPQLSGMSLHSGPGSVPSTPQCAKNKSGGVKTAKDIAGVFRYKANEEANDPSNVDTQGKSDLIGKLSEAKFGKDGSEKGDDVCKLDMKKHTNDSRKNNGSYEGPCTGKGTDIFNIGDRWTTDEKVNDNHKGVLFPPRRKNMCTSNLENLNTGYTGLNNFIFASHSLLADVMLSAKYEAENIIKQYKKQNSITNLTEQKDKDTVCRAMKYSFADLGDIIRGRDLWNGTNNTEMQQLETKLKEIFGKIQENVTTGAKYKKDPQPYTKLRDAWWSQNRDQIWKAMTTCGEANGICDKGGSGSTTVDRKGYRSQRGHSRGRNQNSRSPGISGATLSSGATSVPHDDYIPQRLRWLTEWAEWYCKRQSQLYTQVKEKCGECKDIQKGGTSVSCEKCTGCPEACENYQTFVKDWQKDWDKQKDQYSEFYQKATQTTSGSTTTTGNDLNTQYLNEFLKTLHTKNNENPKSSGNNNPYTTAGGYVQQELKNMECKGQTAFCDSGSDNYAFKERPPVYEKACSCTEPVKAKPQAPAPTISCTGHKILDAANMRHHNISQELKTRDTDNKLKGELKNAEFGKGKTKLGDGENACSLDKMQHTNDVREQNQREAGPCSGKGTDRFNIGAEWQKGGDTNMRSGHEDVLLPPRRQHMCTSNLENLGKSGNLGKTLSDMDAATLNHSFLGDVLLAAKYEGEFISHNLHGSDICTAMKYSFADLGDIIRGKDMWSGEKNTDMKKLQTHLEAIFKKIQQNLPDNIQTKYNDTNGGKHTQLRSDWWSANRDQIWKAITCSAPHTADLYIPSPGTTKKFHPVKCGRDKYTPVDDYIPQRLRWMTEWTENYCKQLDRHYRSVQWVCGMCKGFKNSKKQNQENEEAKKKMCKWCVDMCAIYTGHVTKWKTQWEEQQSKQYSKLYKEANNGSTSSKSTGDPITVELNEFLKKIKGPHKDLCKGDPKDNNNYDNLATYVTNMGGTKNCIDAKQSKFEDNTSDNEYAFREQPHTYDTECKWQETQTTPPAAPPSTPVAPKTPNGKDACEIVKEILPNQNTNGSVGSCMKKYNDKTPHYPEWDCEKNQTLIRDSDRGACMPPRRQKLCLAYFTNMSGTEGKEKLREAFIKTAAAETFLHWNYYINHGNGKDKGFDKKLKEGKIPPDFLRSMFYTYGDYRDLCLGTDMGTSQHTKNIGKTVTTILKNGNKEPTEEERESWWEDNGLDIWQGMLCALSHAAGGDKDEVQKKLTEKYKYDSENLKTQMDLNIMYTHITPQFFRWFIEWSDQFCEEQSKKYIELLKKCMTCEVKDGSSSNGKAICKDKTQCTQCHSQCQTYTEFINKWKPEYIQQKDKFDKVKDQEPYVYVVEDQNTPAHKFLYQSLQLFGVDGDCMKYKSSQPNSGGNVEMPQSLDKYPPPHDEYKNKCECQDEVATKKPATTTTSGGDTTASSVANGSSNKCGDNKDQSLDGTVNKGGTHFLGKKGSSGNSTEEKPLKEISNSYSYLGRGSANPCKNNSINDKNWICDRNGKNDEYKPKDDNVCLPPRTQSLCVGNLDADPATRRKPQPKIDAVDDAQKMLTEVLIAAHYEGENLSKNYNPLKDNSPYFCSKVKYSFGDLADIIKGTSIYDLKSGDKTEENLETIFGKIYKGLGNDQSKYKNSDGKPDYKKLREDWWNANREYVWKVLADKAAPTSTLPCLQEDKTPNIDCRPQFLRWLEEWGEQYCVKQSQAYKEVQNACSNCSVTNGSGSGAKPTCNKSEEKCKQCQAKCEDYQKMVKQWQPQWDKQKDKYLKLYQAAQNGSSGTVSPQDQQVIHHLKTLSNGGADTKYNSAGGYLKEKGYIKECQQQTDFDNTSDTKYAFANYPQDHKDKCTCVNQVATKPEVPRPQAAKPAATKPATTKPVEKSQVARAAEPPPAQPGAGKGSPVTKGQGKDKGSPNGPTGVLRSGGTTQIVSLDSVDNGVPSGKGLVINQGTDGTAKVDIQISSGSTQPEPPHVDPAGDPGAPDSPSSSSSSGGGNPQAGSGGPGGTSHVDNTGAISQQPAKDPNLLQKIAGGLGTLAGLGTVLGTAGTLGAMSVATSIIPRAIEVAKPIAQKVGKSVISGISDMLATDPGAQAPQAAVLQPSVEPVQPSSSLDSGGSGTGSTAQGGSIDTGGSHTQPQPQAPASPVVPGGGGGGTSSQISTPGGQASSSPGQSRGTSQGGNPPAQGPKPGSTSGKIPIETVLSSISPVGM</sequence>